<proteinExistence type="predicted"/>
<gene>
    <name evidence="2" type="ORF">NITMOv2_2109</name>
</gene>
<evidence type="ECO:0000313" key="3">
    <source>
        <dbReference type="Proteomes" id="UP000069205"/>
    </source>
</evidence>
<dbReference type="InterPro" id="IPR012902">
    <property type="entry name" value="N_methyl_site"/>
</dbReference>
<keyword evidence="1" id="KW-1133">Transmembrane helix</keyword>
<organism evidence="2 3">
    <name type="scientific">Nitrospira moscoviensis</name>
    <dbReference type="NCBI Taxonomy" id="42253"/>
    <lineage>
        <taxon>Bacteria</taxon>
        <taxon>Pseudomonadati</taxon>
        <taxon>Nitrospirota</taxon>
        <taxon>Nitrospiria</taxon>
        <taxon>Nitrospirales</taxon>
        <taxon>Nitrospiraceae</taxon>
        <taxon>Nitrospira</taxon>
    </lineage>
</organism>
<dbReference type="STRING" id="42253.NITMOv2_2109"/>
<sequence>MACPEQGRRGIGHRGQATSTLHLPPVTCHPSLITHHSSLGCGGFTLLEMIFVLFLLSGVLLLVMPRIVTGDSLASTGRQLIGVLRNLQSFAIGLQKPVKLYVDLDKGTYWVMIIEGTEEKIPLRTQWADRRSLPESIRFADVAVGPARRMSGRIDLSIFPNGRIDPLTLHLTDQSNNLLGIAVESVTGAIRTSDERIEPPRTQAIPERLKTLLQPAQGPSPAALGIRFQ</sequence>
<evidence type="ECO:0000256" key="1">
    <source>
        <dbReference type="SAM" id="Phobius"/>
    </source>
</evidence>
<accession>A0A0K2GC39</accession>
<name>A0A0K2GC39_NITMO</name>
<keyword evidence="3" id="KW-1185">Reference proteome</keyword>
<dbReference type="PROSITE" id="PS00409">
    <property type="entry name" value="PROKAR_NTER_METHYL"/>
    <property type="match status" value="1"/>
</dbReference>
<dbReference type="EMBL" id="CP011801">
    <property type="protein sequence ID" value="ALA58526.1"/>
    <property type="molecule type" value="Genomic_DNA"/>
</dbReference>
<evidence type="ECO:0008006" key="4">
    <source>
        <dbReference type="Google" id="ProtNLM"/>
    </source>
</evidence>
<dbReference type="AlphaFoldDB" id="A0A0K2GC39"/>
<dbReference type="Proteomes" id="UP000069205">
    <property type="component" value="Chromosome"/>
</dbReference>
<feature type="transmembrane region" description="Helical" evidence="1">
    <location>
        <begin position="44"/>
        <end position="63"/>
    </location>
</feature>
<evidence type="ECO:0000313" key="2">
    <source>
        <dbReference type="EMBL" id="ALA58526.1"/>
    </source>
</evidence>
<protein>
    <recommendedName>
        <fullName evidence="4">General secretion pathway GspH domain-containing protein</fullName>
    </recommendedName>
</protein>
<dbReference type="KEGG" id="nmv:NITMOv2_2109"/>
<reference evidence="2 3" key="1">
    <citation type="journal article" date="2015" name="Proc. Natl. Acad. Sci. U.S.A.">
        <title>Expanded metabolic versatility of ubiquitous nitrite-oxidizing bacteria from the genus Nitrospira.</title>
        <authorList>
            <person name="Koch H."/>
            <person name="Lucker S."/>
            <person name="Albertsen M."/>
            <person name="Kitzinger K."/>
            <person name="Herbold C."/>
            <person name="Spieck E."/>
            <person name="Nielsen P.H."/>
            <person name="Wagner M."/>
            <person name="Daims H."/>
        </authorList>
    </citation>
    <scope>NUCLEOTIDE SEQUENCE [LARGE SCALE GENOMIC DNA]</scope>
    <source>
        <strain evidence="2 3">NSP M-1</strain>
    </source>
</reference>
<dbReference type="PATRIC" id="fig|42253.5.peg.2078"/>
<keyword evidence="1" id="KW-0812">Transmembrane</keyword>
<keyword evidence="1" id="KW-0472">Membrane</keyword>